<evidence type="ECO:0000256" key="2">
    <source>
        <dbReference type="ARBA" id="ARBA00023163"/>
    </source>
</evidence>
<protein>
    <submittedName>
        <fullName evidence="6">Anti-sigma-K factor rskA</fullName>
    </submittedName>
</protein>
<evidence type="ECO:0000256" key="3">
    <source>
        <dbReference type="SAM" id="MobiDB-lite"/>
    </source>
</evidence>
<evidence type="ECO:0000313" key="6">
    <source>
        <dbReference type="EMBL" id="SDS38314.1"/>
    </source>
</evidence>
<organism evidence="6 7">
    <name type="scientific">Agrococcus carbonis</name>
    <dbReference type="NCBI Taxonomy" id="684552"/>
    <lineage>
        <taxon>Bacteria</taxon>
        <taxon>Bacillati</taxon>
        <taxon>Actinomycetota</taxon>
        <taxon>Actinomycetes</taxon>
        <taxon>Micrococcales</taxon>
        <taxon>Microbacteriaceae</taxon>
        <taxon>Agrococcus</taxon>
    </lineage>
</organism>
<feature type="transmembrane region" description="Helical" evidence="4">
    <location>
        <begin position="109"/>
        <end position="134"/>
    </location>
</feature>
<name>A0A1H1RRN0_9MICO</name>
<keyword evidence="4" id="KW-1133">Transmembrane helix</keyword>
<dbReference type="Gene3D" id="1.10.10.1320">
    <property type="entry name" value="Anti-sigma factor, zinc-finger domain"/>
    <property type="match status" value="1"/>
</dbReference>
<sequence>MQHLSSESLVALALGDGDEGRDHLSTCAQCRGEVEGLRGTAERFRAADVAPMAPPAAVWERIAAEIAVEADAPVGASAAPDGGTSAAPADRTGARPASGHVAPRRRRRFGLGALLAASAASAVAAAAIAVLVVVQLGAAPRSVDVANAVLEPLASSVSVDPARAEVIEQDGQRLLVVDTDALPDVDGYLDVWLLDEQAQQMVSLGVLDARRTQLALPPDLDLATFPIVDVSIEPYDGDPTHSGNSIWRGALES</sequence>
<keyword evidence="4" id="KW-0812">Transmembrane</keyword>
<evidence type="ECO:0000256" key="4">
    <source>
        <dbReference type="SAM" id="Phobius"/>
    </source>
</evidence>
<accession>A0A1H1RRN0</accession>
<dbReference type="InterPro" id="IPR018764">
    <property type="entry name" value="RskA_C"/>
</dbReference>
<feature type="domain" description="Anti-sigma K factor RskA C-terminal" evidence="5">
    <location>
        <begin position="123"/>
        <end position="243"/>
    </location>
</feature>
<evidence type="ECO:0000259" key="5">
    <source>
        <dbReference type="Pfam" id="PF10099"/>
    </source>
</evidence>
<dbReference type="InterPro" id="IPR041916">
    <property type="entry name" value="Anti_sigma_zinc_sf"/>
</dbReference>
<keyword evidence="1" id="KW-0805">Transcription regulation</keyword>
<evidence type="ECO:0000256" key="1">
    <source>
        <dbReference type="ARBA" id="ARBA00023015"/>
    </source>
</evidence>
<proteinExistence type="predicted"/>
<gene>
    <name evidence="6" type="ORF">SAMN04489719_2194</name>
</gene>
<dbReference type="GO" id="GO:0005886">
    <property type="term" value="C:plasma membrane"/>
    <property type="evidence" value="ECO:0007669"/>
    <property type="project" value="InterPro"/>
</dbReference>
<keyword evidence="2" id="KW-0804">Transcription</keyword>
<dbReference type="OrthoDB" id="4328740at2"/>
<feature type="region of interest" description="Disordered" evidence="3">
    <location>
        <begin position="75"/>
        <end position="102"/>
    </location>
</feature>
<dbReference type="Pfam" id="PF10099">
    <property type="entry name" value="RskA_C"/>
    <property type="match status" value="1"/>
</dbReference>
<evidence type="ECO:0000313" key="7">
    <source>
        <dbReference type="Proteomes" id="UP000199649"/>
    </source>
</evidence>
<dbReference type="Proteomes" id="UP000199649">
    <property type="component" value="Chromosome I"/>
</dbReference>
<keyword evidence="7" id="KW-1185">Reference proteome</keyword>
<dbReference type="STRING" id="684552.SAMN04489719_2194"/>
<dbReference type="EMBL" id="LT629734">
    <property type="protein sequence ID" value="SDS38314.1"/>
    <property type="molecule type" value="Genomic_DNA"/>
</dbReference>
<dbReference type="RefSeq" id="WP_092667042.1">
    <property type="nucleotide sequence ID" value="NZ_LT629734.1"/>
</dbReference>
<reference evidence="7" key="1">
    <citation type="submission" date="2016-10" db="EMBL/GenBank/DDBJ databases">
        <authorList>
            <person name="Varghese N."/>
            <person name="Submissions S."/>
        </authorList>
    </citation>
    <scope>NUCLEOTIDE SEQUENCE [LARGE SCALE GENOMIC DNA]</scope>
    <source>
        <strain evidence="7">DSM 22965</strain>
    </source>
</reference>
<keyword evidence="4" id="KW-0472">Membrane</keyword>
<dbReference type="AlphaFoldDB" id="A0A1H1RRN0"/>